<sequence>MALKMEMAEMGWDLSLRAQSRSALATNSVWLQEEGNGMNKGSSFDRFDSGGRGWDNEARGDVRSCIDPILE</sequence>
<gene>
    <name evidence="2" type="ORF">Gorai_023037</name>
</gene>
<feature type="compositionally biased region" description="Basic and acidic residues" evidence="1">
    <location>
        <begin position="43"/>
        <end position="59"/>
    </location>
</feature>
<evidence type="ECO:0000313" key="3">
    <source>
        <dbReference type="Proteomes" id="UP000593578"/>
    </source>
</evidence>
<accession>A0A7J8NVB0</accession>
<dbReference type="EMBL" id="JABEZZ010000002">
    <property type="protein sequence ID" value="MBA0580836.1"/>
    <property type="molecule type" value="Genomic_DNA"/>
</dbReference>
<dbReference type="AlphaFoldDB" id="A0A7J8NVB0"/>
<dbReference type="Proteomes" id="UP000593578">
    <property type="component" value="Unassembled WGS sequence"/>
</dbReference>
<comment type="caution">
    <text evidence="2">The sequence shown here is derived from an EMBL/GenBank/DDBJ whole genome shotgun (WGS) entry which is preliminary data.</text>
</comment>
<reference evidence="2 3" key="1">
    <citation type="journal article" date="2019" name="Genome Biol. Evol.">
        <title>Insights into the evolution of the New World diploid cottons (Gossypium, subgenus Houzingenia) based on genome sequencing.</title>
        <authorList>
            <person name="Grover C.E."/>
            <person name="Arick M.A. 2nd"/>
            <person name="Thrash A."/>
            <person name="Conover J.L."/>
            <person name="Sanders W.S."/>
            <person name="Peterson D.G."/>
            <person name="Frelichowski J.E."/>
            <person name="Scheffler J.A."/>
            <person name="Scheffler B.E."/>
            <person name="Wendel J.F."/>
        </authorList>
    </citation>
    <scope>NUCLEOTIDE SEQUENCE [LARGE SCALE GENOMIC DNA]</scope>
    <source>
        <strain evidence="2">8</strain>
        <tissue evidence="2">Leaf</tissue>
    </source>
</reference>
<protein>
    <submittedName>
        <fullName evidence="2">Uncharacterized protein</fullName>
    </submittedName>
</protein>
<name>A0A7J8NVB0_GOSRA</name>
<evidence type="ECO:0000256" key="1">
    <source>
        <dbReference type="SAM" id="MobiDB-lite"/>
    </source>
</evidence>
<proteinExistence type="predicted"/>
<feature type="region of interest" description="Disordered" evidence="1">
    <location>
        <begin position="32"/>
        <end position="59"/>
    </location>
</feature>
<evidence type="ECO:0000313" key="2">
    <source>
        <dbReference type="EMBL" id="MBA0580836.1"/>
    </source>
</evidence>
<organism evidence="2 3">
    <name type="scientific">Gossypium raimondii</name>
    <name type="common">Peruvian cotton</name>
    <name type="synonym">Gossypium klotzschianum subsp. raimondii</name>
    <dbReference type="NCBI Taxonomy" id="29730"/>
    <lineage>
        <taxon>Eukaryota</taxon>
        <taxon>Viridiplantae</taxon>
        <taxon>Streptophyta</taxon>
        <taxon>Embryophyta</taxon>
        <taxon>Tracheophyta</taxon>
        <taxon>Spermatophyta</taxon>
        <taxon>Magnoliopsida</taxon>
        <taxon>eudicotyledons</taxon>
        <taxon>Gunneridae</taxon>
        <taxon>Pentapetalae</taxon>
        <taxon>rosids</taxon>
        <taxon>malvids</taxon>
        <taxon>Malvales</taxon>
        <taxon>Malvaceae</taxon>
        <taxon>Malvoideae</taxon>
        <taxon>Gossypium</taxon>
    </lineage>
</organism>